<comment type="caution">
    <text evidence="4">The sequence shown here is derived from an EMBL/GenBank/DDBJ whole genome shotgun (WGS) entry which is preliminary data.</text>
</comment>
<dbReference type="PANTHER" id="PTHR38730:SF1">
    <property type="entry name" value="SLL7028 PROTEIN"/>
    <property type="match status" value="1"/>
</dbReference>
<feature type="domain" description="VWA-like" evidence="2">
    <location>
        <begin position="361"/>
        <end position="502"/>
    </location>
</feature>
<dbReference type="InterPro" id="IPR025154">
    <property type="entry name" value="Put_metallopeptidase_dom"/>
</dbReference>
<organism evidence="4 5">
    <name type="scientific">Rubneribacter badeniensis</name>
    <dbReference type="NCBI Taxonomy" id="2070688"/>
    <lineage>
        <taxon>Bacteria</taxon>
        <taxon>Bacillati</taxon>
        <taxon>Actinomycetota</taxon>
        <taxon>Coriobacteriia</taxon>
        <taxon>Eggerthellales</taxon>
        <taxon>Eggerthellaceae</taxon>
        <taxon>Rubneribacter</taxon>
    </lineage>
</organism>
<evidence type="ECO:0000259" key="2">
    <source>
        <dbReference type="Pfam" id="PF09967"/>
    </source>
</evidence>
<dbReference type="AlphaFoldDB" id="A0A2K2U2P4"/>
<name>A0A2K2U2P4_9ACTN</name>
<feature type="compositionally biased region" description="Basic and acidic residues" evidence="1">
    <location>
        <begin position="231"/>
        <end position="242"/>
    </location>
</feature>
<proteinExistence type="predicted"/>
<feature type="compositionally biased region" description="Basic and acidic residues" evidence="1">
    <location>
        <begin position="183"/>
        <end position="199"/>
    </location>
</feature>
<feature type="region of interest" description="Disordered" evidence="1">
    <location>
        <begin position="182"/>
        <end position="248"/>
    </location>
</feature>
<keyword evidence="5" id="KW-1185">Reference proteome</keyword>
<dbReference type="InterPro" id="IPR018698">
    <property type="entry name" value="VWA-like_dom"/>
</dbReference>
<reference evidence="4 5" key="1">
    <citation type="journal article" date="2018" name="Int. J. Syst. Evol. Microbiol.">
        <title>Rubneribacter badeniensis gen. nov., sp. nov. and Enteroscipio rubneri gen. nov., sp. nov., new members of the Eggerthellaceae isolated from human faeces.</title>
        <authorList>
            <person name="Danylec N."/>
            <person name="Gobl A."/>
            <person name="Stoll D.A."/>
            <person name="Hetzer B."/>
            <person name="Kulling S.E."/>
            <person name="Huch M."/>
        </authorList>
    </citation>
    <scope>NUCLEOTIDE SEQUENCE [LARGE SCALE GENOMIC DNA]</scope>
    <source>
        <strain evidence="4 5">ResAG-85</strain>
    </source>
</reference>
<dbReference type="Proteomes" id="UP000236488">
    <property type="component" value="Unassembled WGS sequence"/>
</dbReference>
<evidence type="ECO:0000256" key="1">
    <source>
        <dbReference type="SAM" id="MobiDB-lite"/>
    </source>
</evidence>
<dbReference type="PANTHER" id="PTHR38730">
    <property type="entry name" value="SLL7028 PROTEIN"/>
    <property type="match status" value="1"/>
</dbReference>
<evidence type="ECO:0000313" key="5">
    <source>
        <dbReference type="Proteomes" id="UP000236488"/>
    </source>
</evidence>
<feature type="domain" description="Putative metallopeptidase" evidence="3">
    <location>
        <begin position="15"/>
        <end position="253"/>
    </location>
</feature>
<sequence>MATEPVEQLALQALDLARNSLLVNLRFMGAAFARLSLLPVPGATLATDGAHLRYDPAAIARLYAAEPAALARAYLHVVLHNVFLHPYPGEQVDAARWDAACDIVVERVIGELDLPAARTARAARQQAALARIDAVLPLATAETVYRHLADEGLSDEELAELRAPFYADDHEPWHRMLAAEGARGGDARGGERAEERDADAAAPAAGPGESGTDAEMPPEAATAKKSHASHRGMDADDIEQKQAPKNAARALGERFADTINLDRSREQWKNAALETGIQLDAYAKLWGKQGANLALNLRSVARKKQDYRAFLRKFAHMGEHIRVNDDEFDYVFYCYGLRRYGNLPLIEPLEHAEERRIRDFVIAIDTSASTKDGLVRRFIERTYAILADETSFFADMNALVVQCDAAVTDVARIANLRDLDAYLDNLEIKGLGGTDFRPVFAYVDGALERGEIANLGGLIYFTDGQGTYPARKPDYDVAFVFADEATAAASPPVPPWAMKVVLDDTVALDDAPLAPRPRATRPR</sequence>
<gene>
    <name evidence="4" type="ORF">C2L80_11730</name>
</gene>
<protein>
    <recommendedName>
        <fullName evidence="6">Metallopeptidase</fullName>
    </recommendedName>
</protein>
<accession>A0A2K2U2P4</accession>
<evidence type="ECO:0000259" key="3">
    <source>
        <dbReference type="Pfam" id="PF13203"/>
    </source>
</evidence>
<dbReference type="RefSeq" id="WP_087195779.1">
    <property type="nucleotide sequence ID" value="NZ_PPEL01000094.1"/>
</dbReference>
<evidence type="ECO:0000313" key="4">
    <source>
        <dbReference type="EMBL" id="PNV64488.1"/>
    </source>
</evidence>
<evidence type="ECO:0008006" key="6">
    <source>
        <dbReference type="Google" id="ProtNLM"/>
    </source>
</evidence>
<dbReference type="Pfam" id="PF13203">
    <property type="entry name" value="DUF2201_N"/>
    <property type="match status" value="1"/>
</dbReference>
<dbReference type="EMBL" id="PPEL01000094">
    <property type="protein sequence ID" value="PNV64488.1"/>
    <property type="molecule type" value="Genomic_DNA"/>
</dbReference>
<dbReference type="Pfam" id="PF09967">
    <property type="entry name" value="DUF2201"/>
    <property type="match status" value="1"/>
</dbReference>